<dbReference type="EMBL" id="AFWV01000035">
    <property type="protein sequence ID" value="EGV15866.1"/>
    <property type="molecule type" value="Genomic_DNA"/>
</dbReference>
<dbReference type="Proteomes" id="UP000005459">
    <property type="component" value="Unassembled WGS sequence"/>
</dbReference>
<name>F9UIV5_9GAMM</name>
<reference evidence="1 2" key="1">
    <citation type="submission" date="2011-06" db="EMBL/GenBank/DDBJ databases">
        <title>The draft genome of Thiocapsa marina 5811.</title>
        <authorList>
            <consortium name="US DOE Joint Genome Institute (JGI-PGF)"/>
            <person name="Lucas S."/>
            <person name="Han J."/>
            <person name="Cheng J.-F."/>
            <person name="Goodwin L."/>
            <person name="Pitluck S."/>
            <person name="Peters L."/>
            <person name="Land M.L."/>
            <person name="Hauser L."/>
            <person name="Vogl K."/>
            <person name="Liu Z."/>
            <person name="Imhoff J."/>
            <person name="Thiel V."/>
            <person name="Frigaard N.-U."/>
            <person name="Bryant D."/>
            <person name="Woyke T.J."/>
        </authorList>
    </citation>
    <scope>NUCLEOTIDE SEQUENCE [LARGE SCALE GENOMIC DNA]</scope>
    <source>
        <strain evidence="1 2">5811</strain>
    </source>
</reference>
<dbReference type="eggNOG" id="COG5464">
    <property type="taxonomic scope" value="Bacteria"/>
</dbReference>
<accession>F9UIV5</accession>
<dbReference type="PANTHER" id="PTHR35586">
    <property type="entry name" value="SLL1691 PROTEIN"/>
    <property type="match status" value="1"/>
</dbReference>
<sequence length="128" mass="14859">MRLVRLLQQRSYSRERILELFRLLDWLLQLPEGLEQDFKRELIAFEEQANMPYITSIERLGRQVGRQEGQSTMLLSLLAVKFGPLGEADRRRVLDADAETLVQWSTRLLNASTLEEVFGTGPRTDSEH</sequence>
<keyword evidence="2" id="KW-1185">Reference proteome</keyword>
<dbReference type="AlphaFoldDB" id="F9UIV5"/>
<evidence type="ECO:0000313" key="2">
    <source>
        <dbReference type="Proteomes" id="UP000005459"/>
    </source>
</evidence>
<dbReference type="STRING" id="768671.ThimaDRAFT_4858"/>
<gene>
    <name evidence="1" type="ORF">ThimaDRAFT_4858</name>
</gene>
<proteinExistence type="predicted"/>
<dbReference type="PANTHER" id="PTHR35586:SF1">
    <property type="entry name" value="SLL1691 PROTEIN"/>
    <property type="match status" value="1"/>
</dbReference>
<dbReference type="RefSeq" id="WP_007195724.1">
    <property type="nucleotide sequence ID" value="NZ_AFWV01000035.1"/>
</dbReference>
<dbReference type="PATRIC" id="fig|768671.3.peg.5103"/>
<evidence type="ECO:0000313" key="1">
    <source>
        <dbReference type="EMBL" id="EGV15866.1"/>
    </source>
</evidence>
<organism evidence="1 2">
    <name type="scientific">Thiocapsa marina 5811</name>
    <dbReference type="NCBI Taxonomy" id="768671"/>
    <lineage>
        <taxon>Bacteria</taxon>
        <taxon>Pseudomonadati</taxon>
        <taxon>Pseudomonadota</taxon>
        <taxon>Gammaproteobacteria</taxon>
        <taxon>Chromatiales</taxon>
        <taxon>Chromatiaceae</taxon>
        <taxon>Thiocapsa</taxon>
    </lineage>
</organism>
<protein>
    <submittedName>
        <fullName evidence="1">Uncharacterized protein</fullName>
    </submittedName>
</protein>